<organism evidence="2 3">
    <name type="scientific">Sphagnum jensenii</name>
    <dbReference type="NCBI Taxonomy" id="128206"/>
    <lineage>
        <taxon>Eukaryota</taxon>
        <taxon>Viridiplantae</taxon>
        <taxon>Streptophyta</taxon>
        <taxon>Embryophyta</taxon>
        <taxon>Bryophyta</taxon>
        <taxon>Sphagnophytina</taxon>
        <taxon>Sphagnopsida</taxon>
        <taxon>Sphagnales</taxon>
        <taxon>Sphagnaceae</taxon>
        <taxon>Sphagnum</taxon>
    </lineage>
</organism>
<name>A0ABP0W3P0_9BRYO</name>
<feature type="compositionally biased region" description="Polar residues" evidence="1">
    <location>
        <begin position="102"/>
        <end position="112"/>
    </location>
</feature>
<dbReference type="Proteomes" id="UP001497444">
    <property type="component" value="Chromosome 13"/>
</dbReference>
<accession>A0ABP0W3P0</accession>
<gene>
    <name evidence="2" type="ORF">CSSPJE1EN1_LOCUS6314</name>
</gene>
<evidence type="ECO:0000313" key="2">
    <source>
        <dbReference type="EMBL" id="CAK9260836.1"/>
    </source>
</evidence>
<keyword evidence="3" id="KW-1185">Reference proteome</keyword>
<proteinExistence type="predicted"/>
<feature type="region of interest" description="Disordered" evidence="1">
    <location>
        <begin position="79"/>
        <end position="112"/>
    </location>
</feature>
<reference evidence="2" key="1">
    <citation type="submission" date="2024-02" db="EMBL/GenBank/DDBJ databases">
        <authorList>
            <consortium name="ELIXIR-Norway"/>
            <consortium name="Elixir Norway"/>
        </authorList>
    </citation>
    <scope>NUCLEOTIDE SEQUENCE</scope>
</reference>
<dbReference type="EMBL" id="OZ020108">
    <property type="protein sequence ID" value="CAK9260836.1"/>
    <property type="molecule type" value="Genomic_DNA"/>
</dbReference>
<evidence type="ECO:0000256" key="1">
    <source>
        <dbReference type="SAM" id="MobiDB-lite"/>
    </source>
</evidence>
<evidence type="ECO:0000313" key="3">
    <source>
        <dbReference type="Proteomes" id="UP001497444"/>
    </source>
</evidence>
<sequence>MHPLRGSIFPTALEALAAREIEIEDASPTKDHKRWGVGRGGERGGWNTAGGATLVVWRNARCVLPPPLQLLRQRKLQGCRQQEGEKQYTLHRQAAGGRTEKPLQQPSQKPQT</sequence>
<protein>
    <submittedName>
        <fullName evidence="2">Uncharacterized protein</fullName>
    </submittedName>
</protein>